<evidence type="ECO:0000259" key="4">
    <source>
        <dbReference type="Pfam" id="PF03281"/>
    </source>
</evidence>
<feature type="coiled-coil region" evidence="2">
    <location>
        <begin position="444"/>
        <end position="471"/>
    </location>
</feature>
<dbReference type="OrthoDB" id="6109774at2759"/>
<organism evidence="6">
    <name type="scientific">Penaeus vannamei</name>
    <name type="common">Whiteleg shrimp</name>
    <name type="synonym">Litopenaeus vannamei</name>
    <dbReference type="NCBI Taxonomy" id="6689"/>
    <lineage>
        <taxon>Eukaryota</taxon>
        <taxon>Metazoa</taxon>
        <taxon>Ecdysozoa</taxon>
        <taxon>Arthropoda</taxon>
        <taxon>Crustacea</taxon>
        <taxon>Multicrustacea</taxon>
        <taxon>Malacostraca</taxon>
        <taxon>Eumalacostraca</taxon>
        <taxon>Eucarida</taxon>
        <taxon>Decapoda</taxon>
        <taxon>Dendrobranchiata</taxon>
        <taxon>Penaeoidea</taxon>
        <taxon>Penaeidae</taxon>
        <taxon>Penaeus</taxon>
    </lineage>
</organism>
<evidence type="ECO:0000256" key="2">
    <source>
        <dbReference type="SAM" id="Coils"/>
    </source>
</evidence>
<feature type="region of interest" description="Disordered" evidence="3">
    <location>
        <begin position="1"/>
        <end position="85"/>
    </location>
</feature>
<feature type="compositionally biased region" description="Basic and acidic residues" evidence="3">
    <location>
        <begin position="1"/>
        <end position="16"/>
    </location>
</feature>
<keyword evidence="2" id="KW-0175">Coiled coil</keyword>
<reference evidence="6" key="1">
    <citation type="submission" date="2020-09" db="EMBL/GenBank/DDBJ databases">
        <title>An invertebrate cGAS-like gene involves in antiviral response through regulating the STING pathway.</title>
        <authorList>
            <person name="Li S."/>
            <person name="Yang F."/>
            <person name="Wang F."/>
            <person name="Lv X."/>
            <person name="Li F."/>
        </authorList>
    </citation>
    <scope>NUCLEOTIDE SEQUENCE</scope>
    <source>
        <tissue evidence="6">Intestine</tissue>
    </source>
</reference>
<dbReference type="SMART" id="SM01265">
    <property type="entry name" value="Mab-21"/>
    <property type="match status" value="1"/>
</dbReference>
<dbReference type="PANTHER" id="PTHR10656:SF69">
    <property type="entry name" value="MAB-21-LIKE HHH_H2TH-LIKE DOMAIN-CONTAINING PROTEIN"/>
    <property type="match status" value="1"/>
</dbReference>
<feature type="domain" description="Mab-21-like HhH/H2TH-like" evidence="5">
    <location>
        <begin position="277"/>
        <end position="356"/>
    </location>
</feature>
<dbReference type="Pfam" id="PF20266">
    <property type="entry name" value="Mab-21_C"/>
    <property type="match status" value="1"/>
</dbReference>
<feature type="compositionally biased region" description="Basic and acidic residues" evidence="3">
    <location>
        <begin position="57"/>
        <end position="85"/>
    </location>
</feature>
<dbReference type="InterPro" id="IPR046903">
    <property type="entry name" value="Mab-21-like_nuc_Trfase"/>
</dbReference>
<dbReference type="PANTHER" id="PTHR10656">
    <property type="entry name" value="CELL FATE DETERMINING PROTEIN MAB21-RELATED"/>
    <property type="match status" value="1"/>
</dbReference>
<name>A0A866WRA1_PENVA</name>
<dbReference type="Pfam" id="PF03281">
    <property type="entry name" value="Mab-21"/>
    <property type="match status" value="1"/>
</dbReference>
<protein>
    <submittedName>
        <fullName evidence="6">Cyclic guanosine monophosphate-adenosine monophosphate synthase-like protein</fullName>
    </submittedName>
</protein>
<accession>A0A866WRA1</accession>
<comment type="similarity">
    <text evidence="1">Belongs to the mab-21 family.</text>
</comment>
<feature type="compositionally biased region" description="Acidic residues" evidence="3">
    <location>
        <begin position="682"/>
        <end position="693"/>
    </location>
</feature>
<dbReference type="AlphaFoldDB" id="A0A866WRA1"/>
<evidence type="ECO:0000256" key="3">
    <source>
        <dbReference type="SAM" id="MobiDB-lite"/>
    </source>
</evidence>
<evidence type="ECO:0000313" key="6">
    <source>
        <dbReference type="EMBL" id="QOE90910.1"/>
    </source>
</evidence>
<dbReference type="InterPro" id="IPR046906">
    <property type="entry name" value="Mab-21_HhH/H2TH-like"/>
</dbReference>
<feature type="compositionally biased region" description="Acidic residues" evidence="3">
    <location>
        <begin position="37"/>
        <end position="47"/>
    </location>
</feature>
<feature type="domain" description="Mab-21-like nucleotidyltransferase" evidence="4">
    <location>
        <begin position="177"/>
        <end position="260"/>
    </location>
</feature>
<sequence>MNPNMDRLKITSEQHRKLQSSGDNFSALKRILAGIEEGNEEEEDEDSQSEKVSLSEVRPHQEDSASEDSTDHGAEPAAVEKPKEEVRLHASINTGCFMNCRIRLRAENDAYGIKSRTELRTYFSSERYMECFEEDFDTLAKIMGKEHLVDSSQVQMPAILASELMIDGIGPKFNTEFIPTILHKEWPRCAFEWKLRDRKPRADPTTKTLYRWPKSSTINEVVNTGCNLVPIGHYKPSQPNIVMKMEWQIQFNKAEQILLRSLGHSQIRLLLMVEFLLRDHLQEIPGLKTQHLRFILYWMCEHNFRDWQEERLGNKLKAYFKTLYNCLSTEHLPHYFIDKCNMLETIPERYLRQVQALVKNMKDNLPIYMMHTMLRIRTEEDFYPMLDVRELYKLLLPKSFSIGQINPALLGLTEDDAIDEMGEEGVSSGKIKKLDEGEDVLYSDSEEERAHQDMKEQLHALRQQRKLAAQRTSKDDQRKKRRRSTINLKAKIHCVKDLRSGKVLSLFARHFIGMARASNKYRAYPQAYMYLLLAGNMATLMEETGNGQEAEVFHREIEELNVASRGGVKDMLGSSWGMTDTHDLMLGNPNIRGSNWELKKEQQPLPSPPMKASPVSGLKLTKKNLSGLVDNLNELQQTNKVKVTESKSNDSLSDAMLMRERTQSATNNANAPHDPSAIVVFSDEDEEEASTDL</sequence>
<gene>
    <name evidence="6" type="primary">cGAS</name>
</gene>
<dbReference type="InterPro" id="IPR024810">
    <property type="entry name" value="MAB21L/cGLR"/>
</dbReference>
<proteinExistence type="evidence at transcript level"/>
<dbReference type="Gene3D" id="1.10.1410.40">
    <property type="match status" value="1"/>
</dbReference>
<evidence type="ECO:0000259" key="5">
    <source>
        <dbReference type="Pfam" id="PF20266"/>
    </source>
</evidence>
<evidence type="ECO:0000256" key="1">
    <source>
        <dbReference type="ARBA" id="ARBA00008307"/>
    </source>
</evidence>
<dbReference type="EMBL" id="MT996504">
    <property type="protein sequence ID" value="QOE90910.1"/>
    <property type="molecule type" value="mRNA"/>
</dbReference>
<feature type="region of interest" description="Disordered" evidence="3">
    <location>
        <begin position="663"/>
        <end position="693"/>
    </location>
</feature>